<evidence type="ECO:0000313" key="5">
    <source>
        <dbReference type="EMBL" id="WIM68818.1"/>
    </source>
</evidence>
<organism evidence="5 6">
    <name type="scientific">Corynebacterium breve</name>
    <dbReference type="NCBI Taxonomy" id="3049799"/>
    <lineage>
        <taxon>Bacteria</taxon>
        <taxon>Bacillati</taxon>
        <taxon>Actinomycetota</taxon>
        <taxon>Actinomycetes</taxon>
        <taxon>Mycobacteriales</taxon>
        <taxon>Corynebacteriaceae</taxon>
        <taxon>Corynebacterium</taxon>
    </lineage>
</organism>
<dbReference type="GO" id="GO:0016757">
    <property type="term" value="F:glycosyltransferase activity"/>
    <property type="evidence" value="ECO:0007669"/>
    <property type="project" value="UniProtKB-KW"/>
</dbReference>
<dbReference type="Proteomes" id="UP001225598">
    <property type="component" value="Chromosome"/>
</dbReference>
<dbReference type="GO" id="GO:0032259">
    <property type="term" value="P:methylation"/>
    <property type="evidence" value="ECO:0007669"/>
    <property type="project" value="UniProtKB-KW"/>
</dbReference>
<protein>
    <submittedName>
        <fullName evidence="5">Class I SAM-dependent methyltransferase</fullName>
        <ecNumber evidence="5">2.1.-.-</ecNumber>
    </submittedName>
</protein>
<dbReference type="InterPro" id="IPR029063">
    <property type="entry name" value="SAM-dependent_MTases_sf"/>
</dbReference>
<dbReference type="Gene3D" id="3.40.50.150">
    <property type="entry name" value="Vaccinia Virus protein VP39"/>
    <property type="match status" value="1"/>
</dbReference>
<evidence type="ECO:0000256" key="2">
    <source>
        <dbReference type="ARBA" id="ARBA00022679"/>
    </source>
</evidence>
<evidence type="ECO:0000259" key="4">
    <source>
        <dbReference type="Pfam" id="PF13649"/>
    </source>
</evidence>
<keyword evidence="5" id="KW-0328">Glycosyltransferase</keyword>
<dbReference type="Pfam" id="PF13649">
    <property type="entry name" value="Methyltransf_25"/>
    <property type="match status" value="1"/>
</dbReference>
<keyword evidence="2 5" id="KW-0808">Transferase</keyword>
<dbReference type="RefSeq" id="WP_284826606.1">
    <property type="nucleotide sequence ID" value="NZ_CP126969.1"/>
</dbReference>
<evidence type="ECO:0000256" key="1">
    <source>
        <dbReference type="ARBA" id="ARBA00022603"/>
    </source>
</evidence>
<keyword evidence="3" id="KW-0949">S-adenosyl-L-methionine</keyword>
<evidence type="ECO:0000256" key="3">
    <source>
        <dbReference type="ARBA" id="ARBA00022691"/>
    </source>
</evidence>
<keyword evidence="6" id="KW-1185">Reference proteome</keyword>
<dbReference type="GO" id="GO:0008168">
    <property type="term" value="F:methyltransferase activity"/>
    <property type="evidence" value="ECO:0007669"/>
    <property type="project" value="UniProtKB-KW"/>
</dbReference>
<proteinExistence type="predicted"/>
<dbReference type="SUPFAM" id="SSF53335">
    <property type="entry name" value="S-adenosyl-L-methionine-dependent methyltransferases"/>
    <property type="match status" value="1"/>
</dbReference>
<dbReference type="InterPro" id="IPR041698">
    <property type="entry name" value="Methyltransf_25"/>
</dbReference>
<dbReference type="EMBL" id="CP126969">
    <property type="protein sequence ID" value="WIM68818.1"/>
    <property type="molecule type" value="Genomic_DNA"/>
</dbReference>
<dbReference type="EC" id="2.1.-.-" evidence="5"/>
<sequence>MPTWKEVTAANPSHSESYARRWKRMEEQGHDINGEARLIDAIAPRDARILDAGCGQGRVGGYLAEQGHTVVGTDIDEILIDYAQKLYPDSAWYVGDLSKDPIPEGNFDIAVSAGNVMGFLDPNGRREALQHVYDALRGDGRFVVGFGAGRGWDFPDFIALTKDVGFNVEILFESWDLAPFDEESTFLVAFLRKPALSVDEQTLLGNMRN</sequence>
<name>A0ABY8VH29_9CORY</name>
<accession>A0ABY8VH29</accession>
<gene>
    <name evidence="5" type="ORF">QP027_05395</name>
</gene>
<keyword evidence="1 5" id="KW-0489">Methyltransferase</keyword>
<dbReference type="CDD" id="cd02440">
    <property type="entry name" value="AdoMet_MTases"/>
    <property type="match status" value="1"/>
</dbReference>
<evidence type="ECO:0000313" key="6">
    <source>
        <dbReference type="Proteomes" id="UP001225598"/>
    </source>
</evidence>
<dbReference type="PANTHER" id="PTHR43464">
    <property type="entry name" value="METHYLTRANSFERASE"/>
    <property type="match status" value="1"/>
</dbReference>
<dbReference type="PANTHER" id="PTHR43464:SF19">
    <property type="entry name" value="UBIQUINONE BIOSYNTHESIS O-METHYLTRANSFERASE, MITOCHONDRIAL"/>
    <property type="match status" value="1"/>
</dbReference>
<reference evidence="5 6" key="1">
    <citation type="submission" date="2023-05" db="EMBL/GenBank/DDBJ databases">
        <title>Corynebacterium suedekumii sp. nov. and Corynebacterium breve sp. nov. isolated from raw cow's milk.</title>
        <authorList>
            <person name="Baer M.K."/>
            <person name="Mehl L."/>
            <person name="Hellmuth R."/>
            <person name="Marke G."/>
            <person name="Lipski A."/>
        </authorList>
    </citation>
    <scope>NUCLEOTIDE SEQUENCE [LARGE SCALE GENOMIC DNA]</scope>
    <source>
        <strain evidence="5 6">R4</strain>
    </source>
</reference>
<feature type="domain" description="Methyltransferase" evidence="4">
    <location>
        <begin position="49"/>
        <end position="140"/>
    </location>
</feature>